<feature type="signal peptide" evidence="2">
    <location>
        <begin position="1"/>
        <end position="19"/>
    </location>
</feature>
<accession>A0A935K4C4</accession>
<sequence length="240" mass="25540">MSTRILLLLAFVVASPASADSYKCRGPKGEVVISDTGCYGNTSTESVRSSEYISPERARQAREASTRNQAQLQGIENENAAYRQAQEIKAGQVQAQPVAQATAPAPITDSDAYRNCVRDVERQPASQSVKAEMIAACRTSGLVQRSSGISGDAVTNCVRDVERTAASGKEKARQLATCHGGDVKPEPPPPPKPQPSTITSCDRGGCWDNVGNRYNSGGGNTMFRNDGKTCQKVGNTLNCN</sequence>
<evidence type="ECO:0000313" key="4">
    <source>
        <dbReference type="Proteomes" id="UP000739411"/>
    </source>
</evidence>
<feature type="chain" id="PRO_5037435563" evidence="2">
    <location>
        <begin position="20"/>
        <end position="240"/>
    </location>
</feature>
<organism evidence="3 4">
    <name type="scientific">Candidatus Dechloromonas phosphorivorans</name>
    <dbReference type="NCBI Taxonomy" id="2899244"/>
    <lineage>
        <taxon>Bacteria</taxon>
        <taxon>Pseudomonadati</taxon>
        <taxon>Pseudomonadota</taxon>
        <taxon>Betaproteobacteria</taxon>
        <taxon>Rhodocyclales</taxon>
        <taxon>Azonexaceae</taxon>
        <taxon>Dechloromonas</taxon>
    </lineage>
</organism>
<dbReference type="Proteomes" id="UP000739411">
    <property type="component" value="Unassembled WGS sequence"/>
</dbReference>
<keyword evidence="2" id="KW-0732">Signal</keyword>
<dbReference type="AlphaFoldDB" id="A0A935K4C4"/>
<dbReference type="EMBL" id="JADJMS010000045">
    <property type="protein sequence ID" value="MBK7416399.1"/>
    <property type="molecule type" value="Genomic_DNA"/>
</dbReference>
<name>A0A935K4C4_9RHOO</name>
<reference evidence="3 4" key="1">
    <citation type="submission" date="2020-10" db="EMBL/GenBank/DDBJ databases">
        <title>Connecting structure to function with the recovery of over 1000 high-quality activated sludge metagenome-assembled genomes encoding full-length rRNA genes using long-read sequencing.</title>
        <authorList>
            <person name="Singleton C.M."/>
            <person name="Petriglieri F."/>
            <person name="Kristensen J.M."/>
            <person name="Kirkegaard R.H."/>
            <person name="Michaelsen T.Y."/>
            <person name="Andersen M.H."/>
            <person name="Karst S.M."/>
            <person name="Dueholm M.S."/>
            <person name="Nielsen P.H."/>
            <person name="Albertsen M."/>
        </authorList>
    </citation>
    <scope>NUCLEOTIDE SEQUENCE [LARGE SCALE GENOMIC DNA]</scope>
    <source>
        <strain evidence="3">EsbW_18-Q3-R4-48_BATAC.463</strain>
    </source>
</reference>
<evidence type="ECO:0000256" key="1">
    <source>
        <dbReference type="SAM" id="MobiDB-lite"/>
    </source>
</evidence>
<proteinExistence type="predicted"/>
<feature type="region of interest" description="Disordered" evidence="1">
    <location>
        <begin position="168"/>
        <end position="200"/>
    </location>
</feature>
<evidence type="ECO:0000313" key="3">
    <source>
        <dbReference type="EMBL" id="MBK7416399.1"/>
    </source>
</evidence>
<gene>
    <name evidence="3" type="ORF">IPJ38_16170</name>
</gene>
<comment type="caution">
    <text evidence="3">The sequence shown here is derived from an EMBL/GenBank/DDBJ whole genome shotgun (WGS) entry which is preliminary data.</text>
</comment>
<protein>
    <submittedName>
        <fullName evidence="3">DUF4124 domain-containing protein</fullName>
    </submittedName>
</protein>
<evidence type="ECO:0000256" key="2">
    <source>
        <dbReference type="SAM" id="SignalP"/>
    </source>
</evidence>